<dbReference type="AlphaFoldDB" id="A0A347UIC2"/>
<dbReference type="SUPFAM" id="SSF47413">
    <property type="entry name" value="lambda repressor-like DNA-binding domains"/>
    <property type="match status" value="1"/>
</dbReference>
<dbReference type="CDD" id="cd02209">
    <property type="entry name" value="cupin_XRE_C"/>
    <property type="match status" value="1"/>
</dbReference>
<dbReference type="GO" id="GO:0003700">
    <property type="term" value="F:DNA-binding transcription factor activity"/>
    <property type="evidence" value="ECO:0007669"/>
    <property type="project" value="TreeGrafter"/>
</dbReference>
<dbReference type="Gene3D" id="1.10.260.40">
    <property type="entry name" value="lambda repressor-like DNA-binding domains"/>
    <property type="match status" value="1"/>
</dbReference>
<dbReference type="RefSeq" id="WP_118943255.1">
    <property type="nucleotide sequence ID" value="NZ_CP032125.1"/>
</dbReference>
<reference evidence="4 5" key="1">
    <citation type="submission" date="2018-09" db="EMBL/GenBank/DDBJ databases">
        <title>Profundibacter amoris BAR1 gen. nov., sp. nov., a new member of the Roseobacter clade isolated at Lokis Castle Vent Field on the Arctic Mid-Oceanic Ridge.</title>
        <authorList>
            <person name="Le Moine Bauer S."/>
            <person name="Sjoeberg A.G."/>
            <person name="L'Haridon S."/>
            <person name="Stokke R."/>
            <person name="Roalkvam I."/>
            <person name="Steen I.H."/>
            <person name="Dahle H."/>
        </authorList>
    </citation>
    <scope>NUCLEOTIDE SEQUENCE [LARGE SCALE GENOMIC DNA]</scope>
    <source>
        <strain evidence="4 5">BAR1</strain>
    </source>
</reference>
<feature type="compositionally biased region" description="Basic and acidic residues" evidence="2">
    <location>
        <begin position="1"/>
        <end position="10"/>
    </location>
</feature>
<gene>
    <name evidence="4" type="ORF">BAR1_12105</name>
</gene>
<dbReference type="OrthoDB" id="9805356at2"/>
<dbReference type="InterPro" id="IPR001387">
    <property type="entry name" value="Cro/C1-type_HTH"/>
</dbReference>
<dbReference type="GO" id="GO:0005829">
    <property type="term" value="C:cytosol"/>
    <property type="evidence" value="ECO:0007669"/>
    <property type="project" value="TreeGrafter"/>
</dbReference>
<dbReference type="Pfam" id="PF01381">
    <property type="entry name" value="HTH_3"/>
    <property type="match status" value="1"/>
</dbReference>
<dbReference type="InterPro" id="IPR014710">
    <property type="entry name" value="RmlC-like_jellyroll"/>
</dbReference>
<evidence type="ECO:0000313" key="4">
    <source>
        <dbReference type="EMBL" id="AXX98600.1"/>
    </source>
</evidence>
<evidence type="ECO:0000256" key="2">
    <source>
        <dbReference type="SAM" id="MobiDB-lite"/>
    </source>
</evidence>
<dbReference type="InterPro" id="IPR050807">
    <property type="entry name" value="TransReg_Diox_bact_type"/>
</dbReference>
<organism evidence="4 5">
    <name type="scientific">Profundibacter amoris</name>
    <dbReference type="NCBI Taxonomy" id="2171755"/>
    <lineage>
        <taxon>Bacteria</taxon>
        <taxon>Pseudomonadati</taxon>
        <taxon>Pseudomonadota</taxon>
        <taxon>Alphaproteobacteria</taxon>
        <taxon>Rhodobacterales</taxon>
        <taxon>Paracoccaceae</taxon>
        <taxon>Profundibacter</taxon>
    </lineage>
</organism>
<proteinExistence type="predicted"/>
<dbReference type="KEGG" id="pamo:BAR1_12105"/>
<dbReference type="PANTHER" id="PTHR46797">
    <property type="entry name" value="HTH-TYPE TRANSCRIPTIONAL REGULATOR"/>
    <property type="match status" value="1"/>
</dbReference>
<protein>
    <submittedName>
        <fullName evidence="4">XRE family transcriptional regulator</fullName>
    </submittedName>
</protein>
<accession>A0A347UIC2</accession>
<dbReference type="SUPFAM" id="SSF51182">
    <property type="entry name" value="RmlC-like cupins"/>
    <property type="match status" value="1"/>
</dbReference>
<dbReference type="Pfam" id="PF07883">
    <property type="entry name" value="Cupin_2"/>
    <property type="match status" value="1"/>
</dbReference>
<feature type="region of interest" description="Disordered" evidence="2">
    <location>
        <begin position="1"/>
        <end position="29"/>
    </location>
</feature>
<dbReference type="InterPro" id="IPR011051">
    <property type="entry name" value="RmlC_Cupin_sf"/>
</dbReference>
<dbReference type="InterPro" id="IPR013096">
    <property type="entry name" value="Cupin_2"/>
</dbReference>
<evidence type="ECO:0000256" key="1">
    <source>
        <dbReference type="ARBA" id="ARBA00023125"/>
    </source>
</evidence>
<sequence length="221" mass="24451">MTDKKPKTDDTATDPMLIQNPHVVGKTGKKPLEESIGQEVKRLREQLGITISKLAKSADMSSGMLSKIENGSTSPSLSSLLALSRALHVPVSALFNQFEQHRPATFVKAGDGLEIERRGTRAGHQYALLGHSPHSELTVEPYVITLQDSSDVFPVFQHEGLEFIYMLEGEVVYRHGDQTYPMQEGDSLFFDASAPHGPEEMRKLPIRYLSIISYPRESAGS</sequence>
<dbReference type="SMART" id="SM00530">
    <property type="entry name" value="HTH_XRE"/>
    <property type="match status" value="1"/>
</dbReference>
<dbReference type="CDD" id="cd00093">
    <property type="entry name" value="HTH_XRE"/>
    <property type="match status" value="1"/>
</dbReference>
<dbReference type="GO" id="GO:0003677">
    <property type="term" value="F:DNA binding"/>
    <property type="evidence" value="ECO:0007669"/>
    <property type="project" value="UniProtKB-KW"/>
</dbReference>
<name>A0A347UIC2_9RHOB</name>
<dbReference type="Gene3D" id="2.60.120.10">
    <property type="entry name" value="Jelly Rolls"/>
    <property type="match status" value="1"/>
</dbReference>
<keyword evidence="5" id="KW-1185">Reference proteome</keyword>
<keyword evidence="1" id="KW-0238">DNA-binding</keyword>
<dbReference type="Proteomes" id="UP000261704">
    <property type="component" value="Chromosome"/>
</dbReference>
<dbReference type="InterPro" id="IPR010982">
    <property type="entry name" value="Lambda_DNA-bd_dom_sf"/>
</dbReference>
<dbReference type="EMBL" id="CP032125">
    <property type="protein sequence ID" value="AXX98600.1"/>
    <property type="molecule type" value="Genomic_DNA"/>
</dbReference>
<evidence type="ECO:0000313" key="5">
    <source>
        <dbReference type="Proteomes" id="UP000261704"/>
    </source>
</evidence>
<feature type="domain" description="HTH cro/C1-type" evidence="3">
    <location>
        <begin position="40"/>
        <end position="94"/>
    </location>
</feature>
<dbReference type="PANTHER" id="PTHR46797:SF19">
    <property type="entry name" value="BLL2473 PROTEIN"/>
    <property type="match status" value="1"/>
</dbReference>
<dbReference type="PROSITE" id="PS50943">
    <property type="entry name" value="HTH_CROC1"/>
    <property type="match status" value="1"/>
</dbReference>
<evidence type="ECO:0000259" key="3">
    <source>
        <dbReference type="PROSITE" id="PS50943"/>
    </source>
</evidence>